<dbReference type="EMBL" id="JAHKPD010000018">
    <property type="protein sequence ID" value="MBU2951486.1"/>
    <property type="molecule type" value="Genomic_DNA"/>
</dbReference>
<evidence type="ECO:0000313" key="2">
    <source>
        <dbReference type="Proteomes" id="UP001647509"/>
    </source>
</evidence>
<accession>A0ACC5UAY6</accession>
<evidence type="ECO:0000313" key="1">
    <source>
        <dbReference type="EMBL" id="MBU2951486.1"/>
    </source>
</evidence>
<comment type="caution">
    <text evidence="1">The sequence shown here is derived from an EMBL/GenBank/DDBJ whole genome shotgun (WGS) entry which is preliminary data.</text>
</comment>
<name>A0ACC5UAY6_9FLAO</name>
<organism evidence="1 2">
    <name type="scientific">Pseudotamlana agarivorans</name>
    <dbReference type="NCBI Taxonomy" id="481183"/>
    <lineage>
        <taxon>Bacteria</taxon>
        <taxon>Pseudomonadati</taxon>
        <taxon>Bacteroidota</taxon>
        <taxon>Flavobacteriia</taxon>
        <taxon>Flavobacteriales</taxon>
        <taxon>Flavobacteriaceae</taxon>
        <taxon>Pseudotamlana</taxon>
    </lineage>
</organism>
<proteinExistence type="predicted"/>
<dbReference type="Proteomes" id="UP001647509">
    <property type="component" value="Unassembled WGS sequence"/>
</dbReference>
<sequence>MNKLNIYKIITVLCFMTTANFYAQQKLTKVKQSIDVDKEVKIDLNTSHCNIVFDTWNKDVVEIEAYINGEQLTKEELKNALDTWDINVNASMQEVMIASKANHKNVWVYNTGGDYDDEAVHAIIEELKFELAEVPEMDLDLHLELPQPPIPPDLPKLPKFPKLPKLPKNIGAVKFDYKAYKKEGDAYMAKYAKEIESQYGDDFAKNMASWGEAFEKQWEDSKYAEKMEAWGERYAERMEAHAERMEAHAEHMEEQANKHKNEAEMLKNEPCKIIIKNKDNRDKNKAERVILIQNRQKKIEELVKGYSNSKAVKTIKIKIPKHAKLKVNVKYGAIEFASNVENIDANLEYAKLQAERINGGFTSINASYSPLSIKHWNTGVLNLNYVEDARIETVNQLTLNAVSSHVEIDELLKTAVINGNIGNLNILKINDKFSNLNVNLQNSNAVINLPDTDVNLQYTGTRSQFKHPGKASKEQVSSFSSGNGNSDKSITVNAKFSSVTIK</sequence>
<keyword evidence="2" id="KW-1185">Reference proteome</keyword>
<reference evidence="1" key="1">
    <citation type="submission" date="2021-05" db="EMBL/GenBank/DDBJ databases">
        <title>Draft genomes of bacteria isolated from model marine particles.</title>
        <authorList>
            <person name="Datta M.S."/>
            <person name="Schwartzman J.A."/>
            <person name="Enke T.N."/>
            <person name="Saavedra J."/>
            <person name="Cermak N."/>
            <person name="Cordero O.X."/>
        </authorList>
    </citation>
    <scope>NUCLEOTIDE SEQUENCE</scope>
    <source>
        <strain evidence="1">I2M19</strain>
    </source>
</reference>
<gene>
    <name evidence="1" type="ORF">KO493_12340</name>
</gene>
<protein>
    <submittedName>
        <fullName evidence="1">Uncharacterized protein</fullName>
    </submittedName>
</protein>